<dbReference type="PANTHER" id="PTHR38601">
    <property type="entry name" value="HYDROGENASE-4 COMPONENT E"/>
    <property type="match status" value="1"/>
</dbReference>
<dbReference type="EMBL" id="BAABFR010000030">
    <property type="protein sequence ID" value="GAA4392780.1"/>
    <property type="molecule type" value="Genomic_DNA"/>
</dbReference>
<comment type="subcellular location">
    <subcellularLocation>
        <location evidence="1">Cell membrane</location>
        <topology evidence="1">Multi-pass membrane protein</topology>
    </subcellularLocation>
</comment>
<evidence type="ECO:0000256" key="1">
    <source>
        <dbReference type="ARBA" id="ARBA00004651"/>
    </source>
</evidence>
<keyword evidence="8" id="KW-1185">Reference proteome</keyword>
<sequence>MFDGTANTVAVLVLLLEFGMLRSALLRAQVRLYAAQSFTLSVLAAVVAAGRGIPELYALAGLSFLLKVIVVPAVVYMLLRDASEEIAGSGALGVASEVLVSIAVAGFGFFAVGVLGVQSRVLPVAALSLSVAVVLVAFVLMILRRDVVSQAIGFFSLENGVSLASLVVAAGMPLILEVAFLFDLLVAVVVFGVLMRTHHRRSRSLSTESLDRLRG</sequence>
<evidence type="ECO:0000256" key="2">
    <source>
        <dbReference type="ARBA" id="ARBA00022475"/>
    </source>
</evidence>
<keyword evidence="5 6" id="KW-0472">Membrane</keyword>
<keyword evidence="2" id="KW-1003">Cell membrane</keyword>
<feature type="transmembrane region" description="Helical" evidence="6">
    <location>
        <begin position="178"/>
        <end position="195"/>
    </location>
</feature>
<evidence type="ECO:0000313" key="8">
    <source>
        <dbReference type="Proteomes" id="UP001500635"/>
    </source>
</evidence>
<proteinExistence type="predicted"/>
<dbReference type="PANTHER" id="PTHR38601:SF1">
    <property type="entry name" value="HYDROGENASE-4 COMPONENT E"/>
    <property type="match status" value="1"/>
</dbReference>
<feature type="transmembrane region" description="Helical" evidence="6">
    <location>
        <begin position="91"/>
        <end position="115"/>
    </location>
</feature>
<feature type="transmembrane region" description="Helical" evidence="6">
    <location>
        <begin position="56"/>
        <end position="79"/>
    </location>
</feature>
<comment type="caution">
    <text evidence="7">The sequence shown here is derived from an EMBL/GenBank/DDBJ whole genome shotgun (WGS) entry which is preliminary data.</text>
</comment>
<name>A0ABP8JLS5_9ACTN</name>
<dbReference type="Proteomes" id="UP001500635">
    <property type="component" value="Unassembled WGS sequence"/>
</dbReference>
<evidence type="ECO:0000313" key="7">
    <source>
        <dbReference type="EMBL" id="GAA4392780.1"/>
    </source>
</evidence>
<reference evidence="8" key="1">
    <citation type="journal article" date="2019" name="Int. J. Syst. Evol. Microbiol.">
        <title>The Global Catalogue of Microorganisms (GCM) 10K type strain sequencing project: providing services to taxonomists for standard genome sequencing and annotation.</title>
        <authorList>
            <consortium name="The Broad Institute Genomics Platform"/>
            <consortium name="The Broad Institute Genome Sequencing Center for Infectious Disease"/>
            <person name="Wu L."/>
            <person name="Ma J."/>
        </authorList>
    </citation>
    <scope>NUCLEOTIDE SEQUENCE [LARGE SCALE GENOMIC DNA]</scope>
    <source>
        <strain evidence="8">JCM 17688</strain>
    </source>
</reference>
<feature type="transmembrane region" description="Helical" evidence="6">
    <location>
        <begin position="121"/>
        <end position="143"/>
    </location>
</feature>
<evidence type="ECO:0000256" key="6">
    <source>
        <dbReference type="SAM" id="Phobius"/>
    </source>
</evidence>
<organism evidence="7 8">
    <name type="scientific">Tsukamurella soli</name>
    <dbReference type="NCBI Taxonomy" id="644556"/>
    <lineage>
        <taxon>Bacteria</taxon>
        <taxon>Bacillati</taxon>
        <taxon>Actinomycetota</taxon>
        <taxon>Actinomycetes</taxon>
        <taxon>Mycobacteriales</taxon>
        <taxon>Tsukamurellaceae</taxon>
        <taxon>Tsukamurella</taxon>
    </lineage>
</organism>
<keyword evidence="4 6" id="KW-1133">Transmembrane helix</keyword>
<gene>
    <name evidence="7" type="ORF">GCM10023147_22890</name>
</gene>
<protein>
    <recommendedName>
        <fullName evidence="9">Hydrogenase-4 component E</fullName>
    </recommendedName>
</protein>
<accession>A0ABP8JLS5</accession>
<evidence type="ECO:0000256" key="3">
    <source>
        <dbReference type="ARBA" id="ARBA00022692"/>
    </source>
</evidence>
<dbReference type="InterPro" id="IPR038730">
    <property type="entry name" value="HyfE-like"/>
</dbReference>
<keyword evidence="3 6" id="KW-0812">Transmembrane</keyword>
<evidence type="ECO:0008006" key="9">
    <source>
        <dbReference type="Google" id="ProtNLM"/>
    </source>
</evidence>
<dbReference type="RefSeq" id="WP_344995378.1">
    <property type="nucleotide sequence ID" value="NZ_BAABFR010000030.1"/>
</dbReference>
<evidence type="ECO:0000256" key="4">
    <source>
        <dbReference type="ARBA" id="ARBA00022989"/>
    </source>
</evidence>
<feature type="transmembrane region" description="Helical" evidence="6">
    <location>
        <begin position="6"/>
        <end position="25"/>
    </location>
</feature>
<evidence type="ECO:0000256" key="5">
    <source>
        <dbReference type="ARBA" id="ARBA00023136"/>
    </source>
</evidence>